<comment type="caution">
    <text evidence="10">The sequence shown here is derived from an EMBL/GenBank/DDBJ whole genome shotgun (WGS) entry which is preliminary data.</text>
</comment>
<comment type="catalytic activity">
    <reaction evidence="8">
        <text>arsenic triglutathione + 3 [thioredoxin]-dithiol + 3 S-adenosyl-L-methionine = trimethylarsine + 3 [thioredoxin]-disulfide + 3 glutathione + 3 S-adenosyl-L-homocysteine + 3 H(+)</text>
        <dbReference type="Rhea" id="RHEA:69432"/>
        <dbReference type="Rhea" id="RHEA-COMP:10698"/>
        <dbReference type="Rhea" id="RHEA-COMP:10700"/>
        <dbReference type="ChEBI" id="CHEBI:15378"/>
        <dbReference type="ChEBI" id="CHEBI:27130"/>
        <dbReference type="ChEBI" id="CHEBI:29950"/>
        <dbReference type="ChEBI" id="CHEBI:50058"/>
        <dbReference type="ChEBI" id="CHEBI:57856"/>
        <dbReference type="ChEBI" id="CHEBI:57925"/>
        <dbReference type="ChEBI" id="CHEBI:59789"/>
        <dbReference type="ChEBI" id="CHEBI:183640"/>
        <dbReference type="EC" id="2.1.1.137"/>
    </reaction>
</comment>
<accession>A0A6L7GHI2</accession>
<dbReference type="Gene3D" id="3.40.5.100">
    <property type="match status" value="1"/>
</dbReference>
<dbReference type="AlphaFoldDB" id="A0A6L7GHI2"/>
<gene>
    <name evidence="10" type="ORF">GRI44_09425</name>
</gene>
<comment type="catalytic activity">
    <reaction evidence="6">
        <text>arsenic triglutathione + [thioredoxin]-dithiol + S-adenosyl-L-methionine + 2 H2O = methylarsonous acid + [thioredoxin]-disulfide + 3 glutathione + S-adenosyl-L-homocysteine + H(+)</text>
        <dbReference type="Rhea" id="RHEA:69460"/>
        <dbReference type="Rhea" id="RHEA-COMP:10698"/>
        <dbReference type="Rhea" id="RHEA-COMP:10700"/>
        <dbReference type="ChEBI" id="CHEBI:15377"/>
        <dbReference type="ChEBI" id="CHEBI:15378"/>
        <dbReference type="ChEBI" id="CHEBI:17826"/>
        <dbReference type="ChEBI" id="CHEBI:29950"/>
        <dbReference type="ChEBI" id="CHEBI:50058"/>
        <dbReference type="ChEBI" id="CHEBI:57856"/>
        <dbReference type="ChEBI" id="CHEBI:57925"/>
        <dbReference type="ChEBI" id="CHEBI:59789"/>
        <dbReference type="ChEBI" id="CHEBI:183640"/>
        <dbReference type="EC" id="2.1.1.137"/>
    </reaction>
</comment>
<evidence type="ECO:0000256" key="7">
    <source>
        <dbReference type="ARBA" id="ARBA00047943"/>
    </source>
</evidence>
<dbReference type="SUPFAM" id="SSF53335">
    <property type="entry name" value="S-adenosyl-L-methionine-dependent methyltransferases"/>
    <property type="match status" value="1"/>
</dbReference>
<name>A0A6L7GHI2_9SPHN</name>
<dbReference type="GO" id="GO:0030791">
    <property type="term" value="F:arsenite methyltransferase activity"/>
    <property type="evidence" value="ECO:0007669"/>
    <property type="project" value="UniProtKB-EC"/>
</dbReference>
<dbReference type="EC" id="2.1.1.137" evidence="4"/>
<dbReference type="PANTHER" id="PTHR43675">
    <property type="entry name" value="ARSENITE METHYLTRANSFERASE"/>
    <property type="match status" value="1"/>
</dbReference>
<dbReference type="Proteomes" id="UP000473531">
    <property type="component" value="Unassembled WGS sequence"/>
</dbReference>
<evidence type="ECO:0000256" key="3">
    <source>
        <dbReference type="ARBA" id="ARBA00034487"/>
    </source>
</evidence>
<dbReference type="InterPro" id="IPR029063">
    <property type="entry name" value="SAM-dependent_MTases_sf"/>
</dbReference>
<dbReference type="OrthoDB" id="9765084at2"/>
<dbReference type="CDD" id="cd02440">
    <property type="entry name" value="AdoMet_MTases"/>
    <property type="match status" value="1"/>
</dbReference>
<dbReference type="Pfam" id="PF13847">
    <property type="entry name" value="Methyltransf_31"/>
    <property type="match status" value="1"/>
</dbReference>
<dbReference type="InterPro" id="IPR025714">
    <property type="entry name" value="Methyltranfer_dom"/>
</dbReference>
<evidence type="ECO:0000259" key="9">
    <source>
        <dbReference type="Pfam" id="PF13847"/>
    </source>
</evidence>
<feature type="domain" description="Methyltransferase" evidence="9">
    <location>
        <begin position="63"/>
        <end position="216"/>
    </location>
</feature>
<evidence type="ECO:0000256" key="4">
    <source>
        <dbReference type="ARBA" id="ARBA00034521"/>
    </source>
</evidence>
<reference evidence="10 11" key="1">
    <citation type="submission" date="2019-12" db="EMBL/GenBank/DDBJ databases">
        <title>Genomic-based taxomic classification of the family Erythrobacteraceae.</title>
        <authorList>
            <person name="Xu L."/>
        </authorList>
    </citation>
    <scope>NUCLEOTIDE SEQUENCE [LARGE SCALE GENOMIC DNA]</scope>
    <source>
        <strain evidence="10 11">KCTC 52259</strain>
    </source>
</reference>
<dbReference type="RefSeq" id="WP_160601558.1">
    <property type="nucleotide sequence ID" value="NZ_WTYU01000002.1"/>
</dbReference>
<comment type="similarity">
    <text evidence="3">Belongs to the methyltransferase superfamily. Arsenite methyltransferase family.</text>
</comment>
<dbReference type="PANTHER" id="PTHR43675:SF8">
    <property type="entry name" value="ARSENITE METHYLTRANSFERASE"/>
    <property type="match status" value="1"/>
</dbReference>
<keyword evidence="11" id="KW-1185">Reference proteome</keyword>
<evidence type="ECO:0000256" key="6">
    <source>
        <dbReference type="ARBA" id="ARBA00047941"/>
    </source>
</evidence>
<dbReference type="GO" id="GO:0032259">
    <property type="term" value="P:methylation"/>
    <property type="evidence" value="ECO:0007669"/>
    <property type="project" value="UniProtKB-KW"/>
</dbReference>
<keyword evidence="2" id="KW-0949">S-adenosyl-L-methionine</keyword>
<dbReference type="InterPro" id="IPR026669">
    <property type="entry name" value="Arsenite_MeTrfase-like"/>
</dbReference>
<keyword evidence="1 10" id="KW-0808">Transferase</keyword>
<evidence type="ECO:0000313" key="10">
    <source>
        <dbReference type="EMBL" id="MXP14965.1"/>
    </source>
</evidence>
<protein>
    <recommendedName>
        <fullName evidence="5">Arsenite methyltransferase</fullName>
        <ecNumber evidence="4">2.1.1.137</ecNumber>
    </recommendedName>
</protein>
<organism evidence="10 11">
    <name type="scientific">Allopontixanthobacter confluentis</name>
    <dbReference type="NCBI Taxonomy" id="1849021"/>
    <lineage>
        <taxon>Bacteria</taxon>
        <taxon>Pseudomonadati</taxon>
        <taxon>Pseudomonadota</taxon>
        <taxon>Alphaproteobacteria</taxon>
        <taxon>Sphingomonadales</taxon>
        <taxon>Erythrobacteraceae</taxon>
        <taxon>Allopontixanthobacter</taxon>
    </lineage>
</organism>
<sequence length="349" mass="37870">MNIENSRDYYGTVLEGSQDLKTDACCTAEAPPPAIMAAMRNVHDDVRARYYGCGLVAPQAIEGAHILDLGSGSGQDAYILAQLVGQHGSVTGVDTTPQQLAVANEHIEWHREKFGYATSNVMFVEGDIERLDALDLPQGHFDIIVSNCVINLVADKAAVFSAAHRLLKTGGELYFSDVYADRRVPADLLDDPVLHGECLSGALYWGDFDRLAKEAGFADPRLVTSRPLAIGDARIAEKLDGIAFHSATYRLFKLDGLEPECEDYGQAVRYKGTVAGQERVFELDAHHLIEAGRVFPVCGNSWKMLAEGRFADHFEFFGDFSKHYGVFPGCGTASPFAAPVNSAEAAGCC</sequence>
<proteinExistence type="inferred from homology"/>
<evidence type="ECO:0000256" key="1">
    <source>
        <dbReference type="ARBA" id="ARBA00022679"/>
    </source>
</evidence>
<dbReference type="Gene3D" id="3.40.50.150">
    <property type="entry name" value="Vaccinia Virus protein VP39"/>
    <property type="match status" value="1"/>
</dbReference>
<evidence type="ECO:0000256" key="5">
    <source>
        <dbReference type="ARBA" id="ARBA00034545"/>
    </source>
</evidence>
<evidence type="ECO:0000256" key="2">
    <source>
        <dbReference type="ARBA" id="ARBA00022691"/>
    </source>
</evidence>
<comment type="catalytic activity">
    <reaction evidence="7">
        <text>arsenic triglutathione + 2 [thioredoxin]-dithiol + 2 S-adenosyl-L-methionine + H2O = dimethylarsinous acid + 2 [thioredoxin]-disulfide + 3 glutathione + 2 S-adenosyl-L-homocysteine + 2 H(+)</text>
        <dbReference type="Rhea" id="RHEA:69464"/>
        <dbReference type="Rhea" id="RHEA-COMP:10698"/>
        <dbReference type="Rhea" id="RHEA-COMP:10700"/>
        <dbReference type="ChEBI" id="CHEBI:15377"/>
        <dbReference type="ChEBI" id="CHEBI:15378"/>
        <dbReference type="ChEBI" id="CHEBI:23808"/>
        <dbReference type="ChEBI" id="CHEBI:29950"/>
        <dbReference type="ChEBI" id="CHEBI:50058"/>
        <dbReference type="ChEBI" id="CHEBI:57856"/>
        <dbReference type="ChEBI" id="CHEBI:57925"/>
        <dbReference type="ChEBI" id="CHEBI:59789"/>
        <dbReference type="ChEBI" id="CHEBI:183640"/>
        <dbReference type="EC" id="2.1.1.137"/>
    </reaction>
</comment>
<keyword evidence="10" id="KW-0489">Methyltransferase</keyword>
<evidence type="ECO:0000256" key="8">
    <source>
        <dbReference type="ARBA" id="ARBA00048428"/>
    </source>
</evidence>
<evidence type="ECO:0000313" key="11">
    <source>
        <dbReference type="Proteomes" id="UP000473531"/>
    </source>
</evidence>
<dbReference type="EMBL" id="WTYU01000002">
    <property type="protein sequence ID" value="MXP14965.1"/>
    <property type="molecule type" value="Genomic_DNA"/>
</dbReference>